<evidence type="ECO:0000313" key="1">
    <source>
        <dbReference type="EMBL" id="SFP82922.1"/>
    </source>
</evidence>
<accession>A0A1I5TIN2</accession>
<keyword evidence="2" id="KW-1185">Reference proteome</keyword>
<evidence type="ECO:0000313" key="2">
    <source>
        <dbReference type="Proteomes" id="UP000199586"/>
    </source>
</evidence>
<proteinExistence type="predicted"/>
<dbReference type="OrthoDB" id="8480631at2"/>
<reference evidence="1 2" key="1">
    <citation type="submission" date="2016-10" db="EMBL/GenBank/DDBJ databases">
        <authorList>
            <person name="de Groot N.N."/>
        </authorList>
    </citation>
    <scope>NUCLEOTIDE SEQUENCE [LARGE SCALE GENOMIC DNA]</scope>
    <source>
        <strain evidence="1 2">CGMCC 1.9113</strain>
    </source>
</reference>
<dbReference type="EMBL" id="FOXP01000008">
    <property type="protein sequence ID" value="SFP82922.1"/>
    <property type="molecule type" value="Genomic_DNA"/>
</dbReference>
<dbReference type="STRING" id="634430.SAMN04488241_10868"/>
<dbReference type="RefSeq" id="WP_093333707.1">
    <property type="nucleotide sequence ID" value="NZ_FOXP01000008.1"/>
</dbReference>
<protein>
    <recommendedName>
        <fullName evidence="3">Terminase small subunit</fullName>
    </recommendedName>
</protein>
<sequence length="171" mass="18682">MGDEVKAGPNRAAYVRRQGPNALTAAKRQRFLDVMAATANVRRAAEEAGASPASFYKLRRRDLGFAAAWDQSLDDSFTMLKGKLLESALGTAEQEPGDPDRAGITDRFDPTLGLQLMKLHEACNKVPSNYGRASGCKQVPIEDVERSLLRKLAALRRRLEQAGVDTPELPS</sequence>
<evidence type="ECO:0008006" key="3">
    <source>
        <dbReference type="Google" id="ProtNLM"/>
    </source>
</evidence>
<name>A0A1I5TIN2_9SPHN</name>
<gene>
    <name evidence="1" type="ORF">SAMN04488241_10868</name>
</gene>
<dbReference type="AlphaFoldDB" id="A0A1I5TIN2"/>
<organism evidence="1 2">
    <name type="scientific">Sphingomonas rubra</name>
    <dbReference type="NCBI Taxonomy" id="634430"/>
    <lineage>
        <taxon>Bacteria</taxon>
        <taxon>Pseudomonadati</taxon>
        <taxon>Pseudomonadota</taxon>
        <taxon>Alphaproteobacteria</taxon>
        <taxon>Sphingomonadales</taxon>
        <taxon>Sphingomonadaceae</taxon>
        <taxon>Sphingomonas</taxon>
    </lineage>
</organism>
<dbReference type="Proteomes" id="UP000199586">
    <property type="component" value="Unassembled WGS sequence"/>
</dbReference>